<evidence type="ECO:0000259" key="1">
    <source>
        <dbReference type="Pfam" id="PF15425"/>
    </source>
</evidence>
<name>A0A644VKI2_9ZZZZ</name>
<accession>A0A644VKI2</accession>
<dbReference type="EMBL" id="VSSQ01000338">
    <property type="protein sequence ID" value="MPL91765.1"/>
    <property type="molecule type" value="Genomic_DNA"/>
</dbReference>
<comment type="caution">
    <text evidence="2">The sequence shown here is derived from an EMBL/GenBank/DDBJ whole genome shotgun (WGS) entry which is preliminary data.</text>
</comment>
<protein>
    <recommendedName>
        <fullName evidence="1">DUF4627 domain-containing protein</fullName>
    </recommendedName>
</protein>
<reference evidence="2" key="1">
    <citation type="submission" date="2019-08" db="EMBL/GenBank/DDBJ databases">
        <authorList>
            <person name="Kucharzyk K."/>
            <person name="Murdoch R.W."/>
            <person name="Higgins S."/>
            <person name="Loffler F."/>
        </authorList>
    </citation>
    <scope>NUCLEOTIDE SEQUENCE</scope>
</reference>
<feature type="domain" description="DUF4627" evidence="1">
    <location>
        <begin position="85"/>
        <end position="215"/>
    </location>
</feature>
<gene>
    <name evidence="2" type="ORF">SDC9_37842</name>
</gene>
<dbReference type="Pfam" id="PF15425">
    <property type="entry name" value="DUF4627"/>
    <property type="match status" value="1"/>
</dbReference>
<proteinExistence type="predicted"/>
<sequence>MKKKILIFIAIFPLFPLFSQINLINDGIFEETSLFADKTITVFPENKGEWFPYIAKSESVNITTSADEHQGTVVNIQTNSTPAKYSFVGQRIEWTPVPAIYTLAFSAKTLETNAKPIVNVYLKVKSDNQHEETYFRISPAKDQLDESACQYVKSFRLNNFWEYYVVNFDLSKIIKISSNELSKSHLCDASDDERNDFYIAFSCAEVNTRVRITEVSLSLSKE</sequence>
<organism evidence="2">
    <name type="scientific">bioreactor metagenome</name>
    <dbReference type="NCBI Taxonomy" id="1076179"/>
    <lineage>
        <taxon>unclassified sequences</taxon>
        <taxon>metagenomes</taxon>
        <taxon>ecological metagenomes</taxon>
    </lineage>
</organism>
<dbReference type="Gene3D" id="2.60.120.260">
    <property type="entry name" value="Galactose-binding domain-like"/>
    <property type="match status" value="1"/>
</dbReference>
<evidence type="ECO:0000313" key="2">
    <source>
        <dbReference type="EMBL" id="MPL91765.1"/>
    </source>
</evidence>
<dbReference type="InterPro" id="IPR027959">
    <property type="entry name" value="DUF4627"/>
</dbReference>
<dbReference type="AlphaFoldDB" id="A0A644VKI2"/>